<dbReference type="SUPFAM" id="SSF52309">
    <property type="entry name" value="N-(deoxy)ribosyltransferase-like"/>
    <property type="match status" value="1"/>
</dbReference>
<dbReference type="EMBL" id="JBIEKR010000001">
    <property type="protein sequence ID" value="MFG6271614.1"/>
    <property type="molecule type" value="Genomic_DNA"/>
</dbReference>
<reference evidence="1 2" key="1">
    <citation type="submission" date="2024-10" db="EMBL/GenBank/DDBJ databases">
        <authorList>
            <person name="Sang B.-I."/>
            <person name="Prabhaharan D."/>
        </authorList>
    </citation>
    <scope>NUCLEOTIDE SEQUENCE [LARGE SCALE GENOMIC DNA]</scope>
    <source>
        <strain evidence="1 2">MH</strain>
    </source>
</reference>
<keyword evidence="2" id="KW-1185">Reference proteome</keyword>
<dbReference type="Pfam" id="PF14359">
    <property type="entry name" value="DUF4406"/>
    <property type="match status" value="1"/>
</dbReference>
<evidence type="ECO:0000313" key="2">
    <source>
        <dbReference type="Proteomes" id="UP001605989"/>
    </source>
</evidence>
<accession>A0ABW7DJS1</accession>
<dbReference type="InterPro" id="IPR025518">
    <property type="entry name" value="DUF4406"/>
</dbReference>
<sequence length="112" mass="12902">MIVYVSHPFGGKESAKEDVRRICQNDAENLPDVLFIPALTITCRDYDPTEYARGLGLLIELESRCDAVLMAGNWERSIGCRTEYEYAARNGIPVAENWPELLAIYYDWRKRK</sequence>
<dbReference type="Gene3D" id="3.40.50.10400">
    <property type="entry name" value="Hypothetical protein PA1492"/>
    <property type="match status" value="1"/>
</dbReference>
<dbReference type="RefSeq" id="WP_113855887.1">
    <property type="nucleotide sequence ID" value="NZ_CP011940.1"/>
</dbReference>
<dbReference type="Proteomes" id="UP001605989">
    <property type="component" value="Unassembled WGS sequence"/>
</dbReference>
<proteinExistence type="predicted"/>
<protein>
    <submittedName>
        <fullName evidence="1">DUF4406 domain-containing protein</fullName>
    </submittedName>
</protein>
<evidence type="ECO:0000313" key="1">
    <source>
        <dbReference type="EMBL" id="MFG6271614.1"/>
    </source>
</evidence>
<gene>
    <name evidence="1" type="ORF">ACGTZG_00240</name>
</gene>
<name>A0ABW7DJS1_9FIRM</name>
<comment type="caution">
    <text evidence="1">The sequence shown here is derived from an EMBL/GenBank/DDBJ whole genome shotgun (WGS) entry which is preliminary data.</text>
</comment>
<organism evidence="1 2">
    <name type="scientific">Megasphaera hexanoica</name>
    <dbReference type="NCBI Taxonomy" id="1675036"/>
    <lineage>
        <taxon>Bacteria</taxon>
        <taxon>Bacillati</taxon>
        <taxon>Bacillota</taxon>
        <taxon>Negativicutes</taxon>
        <taxon>Veillonellales</taxon>
        <taxon>Veillonellaceae</taxon>
        <taxon>Megasphaera</taxon>
    </lineage>
</organism>